<dbReference type="SUPFAM" id="SSF52540">
    <property type="entry name" value="P-loop containing nucleoside triphosphate hydrolases"/>
    <property type="match status" value="1"/>
</dbReference>
<dbReference type="InterPro" id="IPR056884">
    <property type="entry name" value="NPHP3-like_N"/>
</dbReference>
<evidence type="ECO:0000259" key="3">
    <source>
        <dbReference type="Pfam" id="PF24883"/>
    </source>
</evidence>
<dbReference type="Gene3D" id="3.40.50.300">
    <property type="entry name" value="P-loop containing nucleotide triphosphate hydrolases"/>
    <property type="match status" value="1"/>
</dbReference>
<keyword evidence="1" id="KW-0677">Repeat</keyword>
<dbReference type="Pfam" id="PF24883">
    <property type="entry name" value="NPHP3_N"/>
    <property type="match status" value="1"/>
</dbReference>
<dbReference type="InterPro" id="IPR054610">
    <property type="entry name" value="NNH"/>
</dbReference>
<comment type="caution">
    <text evidence="4">The sequence shown here is derived from an EMBL/GenBank/DDBJ whole genome shotgun (WGS) entry which is preliminary data.</text>
</comment>
<feature type="domain" description="Nephrocystin 3-like N-terminal" evidence="3">
    <location>
        <begin position="182"/>
        <end position="297"/>
    </location>
</feature>
<dbReference type="EMBL" id="CAQL01000364">
    <property type="protein sequence ID" value="CCQ55345.1"/>
    <property type="molecule type" value="Genomic_DNA"/>
</dbReference>
<dbReference type="Pfam" id="PF22736">
    <property type="entry name" value="NNH5"/>
    <property type="match status" value="1"/>
</dbReference>
<evidence type="ECO:0000313" key="4">
    <source>
        <dbReference type="EMBL" id="CCQ55345.1"/>
    </source>
</evidence>
<dbReference type="PANTHER" id="PTHR10039:SF15">
    <property type="entry name" value="NACHT DOMAIN-CONTAINING PROTEIN"/>
    <property type="match status" value="1"/>
</dbReference>
<reference evidence="4 5" key="1">
    <citation type="submission" date="2013-01" db="EMBL/GenBank/DDBJ databases">
        <authorList>
            <person name="Bench S."/>
        </authorList>
    </citation>
    <scope>NUCLEOTIDE SEQUENCE [LARGE SCALE GENOMIC DNA]</scope>
    <source>
        <strain evidence="4 5">WH 0005</strain>
    </source>
</reference>
<dbReference type="InterPro" id="IPR027417">
    <property type="entry name" value="P-loop_NTPase"/>
</dbReference>
<name>T2IT94_CROWT</name>
<feature type="domain" description="NACHT N-terminal helical" evidence="2">
    <location>
        <begin position="14"/>
        <end position="143"/>
    </location>
</feature>
<sequence>MIDFITTGSKILGLIKGLPEVANSLYKQGQKNEAINRILQELGLSPTEISDDVDTVYTYALIDYGVSECYAILAVLRENEIKNDFLEAYTNNDPLTFLNKVKGFLKKEPGLKEDIEQSNIELSVELEKFSDIFISYAKKTTSPKFKIEGVYPDWDFNVIPTEFRALIEEKTGLFCGRSFVFQEFDKFINSHNKGYFTVIGDAGMGKSAIASKYILSRKVPCYFNIATEGKNKPEQFLSNIRQQLIIRYRLPNQENADLRSLLQKASEKLSENQKLIIVVDALDEVEQEGSSNLLDLPKNLPNGVYFLLTRRPYNLENKRLNTSPDTPYKTLDLREKQYQKWNDQDVREYIRLFLEEDQQDQDKLQKWLQDRSISQLTFIEEVAQKSENNFMYLRYVFPAIANGQYDNLELEDFPIGLEEYYYTHWQRMNMEGKNKELEVFVLFILSQSKVAPTSKIITEIVQKKDEFKDIECLEIDKVLDKWVEYLSKEKSQGEIRYRIYHQSFTDFLTKQKELDKNRKIFEEVVISINESEYRNSEISEILQG</sequence>
<evidence type="ECO:0000259" key="2">
    <source>
        <dbReference type="Pfam" id="PF22736"/>
    </source>
</evidence>
<dbReference type="PANTHER" id="PTHR10039">
    <property type="entry name" value="AMELOGENIN"/>
    <property type="match status" value="1"/>
</dbReference>
<organism evidence="4 5">
    <name type="scientific">Crocosphaera watsonii WH 0005</name>
    <dbReference type="NCBI Taxonomy" id="423472"/>
    <lineage>
        <taxon>Bacteria</taxon>
        <taxon>Bacillati</taxon>
        <taxon>Cyanobacteriota</taxon>
        <taxon>Cyanophyceae</taxon>
        <taxon>Oscillatoriophycideae</taxon>
        <taxon>Chroococcales</taxon>
        <taxon>Aphanothecaceae</taxon>
        <taxon>Crocosphaera</taxon>
    </lineage>
</organism>
<dbReference type="RefSeq" id="WP_021832750.1">
    <property type="nucleotide sequence ID" value="NZ_CAQL01000364.1"/>
</dbReference>
<dbReference type="Proteomes" id="UP000017981">
    <property type="component" value="Unassembled WGS sequence"/>
</dbReference>
<evidence type="ECO:0000256" key="1">
    <source>
        <dbReference type="ARBA" id="ARBA00022737"/>
    </source>
</evidence>
<dbReference type="AlphaFoldDB" id="T2IT94"/>
<protein>
    <submittedName>
        <fullName evidence="4">Uncharacterized protein</fullName>
    </submittedName>
</protein>
<accession>T2IT94</accession>
<gene>
    <name evidence="4" type="ORF">CWATWH0005_4095</name>
</gene>
<reference evidence="4 5" key="2">
    <citation type="submission" date="2013-09" db="EMBL/GenBank/DDBJ databases">
        <title>Whole genome comparison of six Crocosphaera watsonii strains with differing phenotypes.</title>
        <authorList>
            <person name="Bench S.R."/>
            <person name="Heller P."/>
            <person name="Frank I."/>
            <person name="Arciniega M."/>
            <person name="Shilova I.N."/>
            <person name="Zehr J.P."/>
        </authorList>
    </citation>
    <scope>NUCLEOTIDE SEQUENCE [LARGE SCALE GENOMIC DNA]</scope>
    <source>
        <strain evidence="4 5">WH 0005</strain>
    </source>
</reference>
<evidence type="ECO:0000313" key="5">
    <source>
        <dbReference type="Proteomes" id="UP000017981"/>
    </source>
</evidence>
<proteinExistence type="predicted"/>